<evidence type="ECO:0000313" key="1">
    <source>
        <dbReference type="EMBL" id="GIY56867.1"/>
    </source>
</evidence>
<comment type="caution">
    <text evidence="1">The sequence shown here is derived from an EMBL/GenBank/DDBJ whole genome shotgun (WGS) entry which is preliminary data.</text>
</comment>
<dbReference type="Proteomes" id="UP001054945">
    <property type="component" value="Unassembled WGS sequence"/>
</dbReference>
<gene>
    <name evidence="1" type="ORF">CEXT_656481</name>
</gene>
<organism evidence="1 2">
    <name type="scientific">Caerostris extrusa</name>
    <name type="common">Bark spider</name>
    <name type="synonym">Caerostris bankana</name>
    <dbReference type="NCBI Taxonomy" id="172846"/>
    <lineage>
        <taxon>Eukaryota</taxon>
        <taxon>Metazoa</taxon>
        <taxon>Ecdysozoa</taxon>
        <taxon>Arthropoda</taxon>
        <taxon>Chelicerata</taxon>
        <taxon>Arachnida</taxon>
        <taxon>Araneae</taxon>
        <taxon>Araneomorphae</taxon>
        <taxon>Entelegynae</taxon>
        <taxon>Araneoidea</taxon>
        <taxon>Araneidae</taxon>
        <taxon>Caerostris</taxon>
    </lineage>
</organism>
<evidence type="ECO:0000313" key="2">
    <source>
        <dbReference type="Proteomes" id="UP001054945"/>
    </source>
</evidence>
<dbReference type="AlphaFoldDB" id="A0AAV4UGC3"/>
<keyword evidence="2" id="KW-1185">Reference proteome</keyword>
<sequence length="108" mass="12147">MAHKVAALNFHNCPSYYKKKKKKNEFKKRIPKIEGVLSSGVWMEGCKTPSFSIRREAIIAAARHASHKRCSKTEKEGSRNGEIGNLLALRFRHAGEISIGPRVDLICL</sequence>
<reference evidence="1 2" key="1">
    <citation type="submission" date="2021-06" db="EMBL/GenBank/DDBJ databases">
        <title>Caerostris extrusa draft genome.</title>
        <authorList>
            <person name="Kono N."/>
            <person name="Arakawa K."/>
        </authorList>
    </citation>
    <scope>NUCLEOTIDE SEQUENCE [LARGE SCALE GENOMIC DNA]</scope>
</reference>
<name>A0AAV4UGC3_CAEEX</name>
<dbReference type="EMBL" id="BPLR01012820">
    <property type="protein sequence ID" value="GIY56867.1"/>
    <property type="molecule type" value="Genomic_DNA"/>
</dbReference>
<accession>A0AAV4UGC3</accession>
<proteinExistence type="predicted"/>
<protein>
    <submittedName>
        <fullName evidence="1">Uncharacterized protein</fullName>
    </submittedName>
</protein>